<accession>A0A512NN06</accession>
<comment type="caution">
    <text evidence="1">The sequence shown here is derived from an EMBL/GenBank/DDBJ whole genome shotgun (WGS) entry which is preliminary data.</text>
</comment>
<reference evidence="1 2" key="1">
    <citation type="submission" date="2019-07" db="EMBL/GenBank/DDBJ databases">
        <title>Whole genome shotgun sequence of Reyranella soli NBRC 108950.</title>
        <authorList>
            <person name="Hosoyama A."/>
            <person name="Uohara A."/>
            <person name="Ohji S."/>
            <person name="Ichikawa N."/>
        </authorList>
    </citation>
    <scope>NUCLEOTIDE SEQUENCE [LARGE SCALE GENOMIC DNA]</scope>
    <source>
        <strain evidence="1 2">NBRC 108950</strain>
    </source>
</reference>
<dbReference type="Gene3D" id="3.10.450.50">
    <property type="match status" value="1"/>
</dbReference>
<protein>
    <recommendedName>
        <fullName evidence="3">Ester cyclase</fullName>
    </recommendedName>
</protein>
<gene>
    <name evidence="1" type="ORF">RSO01_75000</name>
</gene>
<keyword evidence="2" id="KW-1185">Reference proteome</keyword>
<evidence type="ECO:0000313" key="2">
    <source>
        <dbReference type="Proteomes" id="UP000321058"/>
    </source>
</evidence>
<dbReference type="InterPro" id="IPR009959">
    <property type="entry name" value="Cyclase_SnoaL-like"/>
</dbReference>
<dbReference type="GO" id="GO:0030638">
    <property type="term" value="P:polyketide metabolic process"/>
    <property type="evidence" value="ECO:0007669"/>
    <property type="project" value="InterPro"/>
</dbReference>
<dbReference type="AlphaFoldDB" id="A0A512NN06"/>
<evidence type="ECO:0008006" key="3">
    <source>
        <dbReference type="Google" id="ProtNLM"/>
    </source>
</evidence>
<name>A0A512NN06_9HYPH</name>
<evidence type="ECO:0000313" key="1">
    <source>
        <dbReference type="EMBL" id="GEP60334.1"/>
    </source>
</evidence>
<dbReference type="Pfam" id="PF07366">
    <property type="entry name" value="SnoaL"/>
    <property type="match status" value="1"/>
</dbReference>
<organism evidence="1 2">
    <name type="scientific">Reyranella soli</name>
    <dbReference type="NCBI Taxonomy" id="1230389"/>
    <lineage>
        <taxon>Bacteria</taxon>
        <taxon>Pseudomonadati</taxon>
        <taxon>Pseudomonadota</taxon>
        <taxon>Alphaproteobacteria</taxon>
        <taxon>Hyphomicrobiales</taxon>
        <taxon>Reyranellaceae</taxon>
        <taxon>Reyranella</taxon>
    </lineage>
</organism>
<dbReference type="InterPro" id="IPR032710">
    <property type="entry name" value="NTF2-like_dom_sf"/>
</dbReference>
<sequence>MKRPAKMGCVGKACIHGRRPDEFARRDSPVMGIAPTNRRVQTTFWALHRFDEDGRIVETWNLIDSLAIMQQLGLVPSGR</sequence>
<dbReference type="EMBL" id="BKAJ01000158">
    <property type="protein sequence ID" value="GEP60334.1"/>
    <property type="molecule type" value="Genomic_DNA"/>
</dbReference>
<proteinExistence type="predicted"/>
<dbReference type="SUPFAM" id="SSF54427">
    <property type="entry name" value="NTF2-like"/>
    <property type="match status" value="1"/>
</dbReference>
<dbReference type="Proteomes" id="UP000321058">
    <property type="component" value="Unassembled WGS sequence"/>
</dbReference>